<dbReference type="InterPro" id="IPR023286">
    <property type="entry name" value="ABATE_dom_sf"/>
</dbReference>
<dbReference type="PANTHER" id="PTHR35525:SF3">
    <property type="entry name" value="BLL6575 PROTEIN"/>
    <property type="match status" value="1"/>
</dbReference>
<dbReference type="Proteomes" id="UP001479933">
    <property type="component" value="Chromosome"/>
</dbReference>
<organism evidence="2 3">
    <name type="scientific">Gordonia hydrophobica</name>
    <dbReference type="NCBI Taxonomy" id="40516"/>
    <lineage>
        <taxon>Bacteria</taxon>
        <taxon>Bacillati</taxon>
        <taxon>Actinomycetota</taxon>
        <taxon>Actinomycetes</taxon>
        <taxon>Mycobacteriales</taxon>
        <taxon>Gordoniaceae</taxon>
        <taxon>Gordonia</taxon>
    </lineage>
</organism>
<dbReference type="InterPro" id="IPR010852">
    <property type="entry name" value="ABATE"/>
</dbReference>
<keyword evidence="3" id="KW-1185">Reference proteome</keyword>
<feature type="domain" description="Zinc finger CGNR" evidence="1">
    <location>
        <begin position="130"/>
        <end position="169"/>
    </location>
</feature>
<dbReference type="Pfam" id="PF11706">
    <property type="entry name" value="zf-CGNR"/>
    <property type="match status" value="1"/>
</dbReference>
<evidence type="ECO:0000313" key="2">
    <source>
        <dbReference type="EMBL" id="WYY06159.1"/>
    </source>
</evidence>
<dbReference type="SUPFAM" id="SSF160904">
    <property type="entry name" value="Jann2411-like"/>
    <property type="match status" value="1"/>
</dbReference>
<evidence type="ECO:0000313" key="3">
    <source>
        <dbReference type="Proteomes" id="UP001479933"/>
    </source>
</evidence>
<dbReference type="Gene3D" id="1.10.3300.10">
    <property type="entry name" value="Jann2411-like domain"/>
    <property type="match status" value="1"/>
</dbReference>
<protein>
    <submittedName>
        <fullName evidence="2">CGNR zinc finger domain-containing protein</fullName>
    </submittedName>
</protein>
<dbReference type="EMBL" id="CP136137">
    <property type="protein sequence ID" value="WYY06159.1"/>
    <property type="molecule type" value="Genomic_DNA"/>
</dbReference>
<dbReference type="RefSeq" id="WP_066161921.1">
    <property type="nucleotide sequence ID" value="NZ_CP136137.1"/>
</dbReference>
<dbReference type="PANTHER" id="PTHR35525">
    <property type="entry name" value="BLL6575 PROTEIN"/>
    <property type="match status" value="1"/>
</dbReference>
<proteinExistence type="predicted"/>
<accession>A0ABZ2TZU9</accession>
<gene>
    <name evidence="2" type="ORF">RVF87_13880</name>
</gene>
<evidence type="ECO:0000259" key="1">
    <source>
        <dbReference type="Pfam" id="PF11706"/>
    </source>
</evidence>
<dbReference type="InterPro" id="IPR021005">
    <property type="entry name" value="Znf_CGNR"/>
</dbReference>
<sequence length="172" mass="19026">MQFNHDNMTGPLLAAELASLAADAWTIGGAERTLEWHRIRRAELSQESSERLRQWAVQLRSVFSAGNEELRYREINRLLEAGTTRAYLTTHDGLKPHLHFTSDDDDVVARVKAVTAGGLALFTVEAEGGRLGACTRAGCPQVFVDTSRNGRRAFCSAKCGNYVAVRRHRGLT</sequence>
<name>A0ABZ2TZU9_9ACTN</name>
<reference evidence="2 3" key="1">
    <citation type="journal article" date="2023" name="Virus Evol.">
        <title>Computational host range prediction-The good, the bad, and the ugly.</title>
        <authorList>
            <person name="Howell A.A."/>
            <person name="Versoza C.J."/>
            <person name="Pfeifer S.P."/>
        </authorList>
    </citation>
    <scope>NUCLEOTIDE SEQUENCE [LARGE SCALE GENOMIC DNA]</scope>
    <source>
        <strain evidence="2 3">1610/1b</strain>
    </source>
</reference>